<dbReference type="Proteomes" id="UP000792865">
    <property type="component" value="Chromosome"/>
</dbReference>
<gene>
    <name evidence="9" type="ORF">BJP41_00080</name>
    <name evidence="10" type="ORF">BJP43_00080</name>
    <name evidence="8" type="ORF">CJJ18_00080</name>
</gene>
<keyword evidence="5 6" id="KW-0472">Membrane</keyword>
<protein>
    <submittedName>
        <fullName evidence="9">DNA-binding protein</fullName>
    </submittedName>
</protein>
<reference evidence="11 12" key="3">
    <citation type="submission" date="2017-11" db="EMBL/GenBank/DDBJ databases">
        <title>PacBio sequencing of new strain of the secondary endosymbiont Candidatus Hamiltonella defensa.</title>
        <authorList>
            <person name="Strand M.R."/>
            <person name="Oliver K."/>
        </authorList>
    </citation>
    <scope>NUCLEOTIDE SEQUENCE [LARGE SCALE GENOMIC DNA]</scope>
    <source>
        <strain evidence="12">A2C</strain>
        <strain evidence="11">ZA17</strain>
    </source>
</reference>
<evidence type="ECO:0000256" key="5">
    <source>
        <dbReference type="ARBA" id="ARBA00023136"/>
    </source>
</evidence>
<evidence type="ECO:0000256" key="2">
    <source>
        <dbReference type="ARBA" id="ARBA00022475"/>
    </source>
</evidence>
<evidence type="ECO:0000313" key="12">
    <source>
        <dbReference type="Proteomes" id="UP000230008"/>
    </source>
</evidence>
<feature type="transmembrane region" description="Helical" evidence="6">
    <location>
        <begin position="158"/>
        <end position="183"/>
    </location>
</feature>
<dbReference type="Pfam" id="PF13491">
    <property type="entry name" value="FtsK_4TM"/>
    <property type="match status" value="1"/>
</dbReference>
<dbReference type="InterPro" id="IPR025199">
    <property type="entry name" value="FtsK_4TM"/>
</dbReference>
<dbReference type="GeneID" id="66259962"/>
<dbReference type="GO" id="GO:0005886">
    <property type="term" value="C:plasma membrane"/>
    <property type="evidence" value="ECO:0007669"/>
    <property type="project" value="UniProtKB-SubCell"/>
</dbReference>
<proteinExistence type="predicted"/>
<feature type="domain" description="DNA translocase FtsK 4TM region" evidence="7">
    <location>
        <begin position="21"/>
        <end position="188"/>
    </location>
</feature>
<evidence type="ECO:0000256" key="3">
    <source>
        <dbReference type="ARBA" id="ARBA00022692"/>
    </source>
</evidence>
<reference evidence="9" key="4">
    <citation type="journal article" date="2018" name="Genome Biol. Evol.">
        <title>Culture-Facilitated Comparative Genomics of the Facultative Symbiont Hamiltonella defensa.</title>
        <authorList>
            <person name="Chevignon G."/>
            <person name="Boyd B.M."/>
            <person name="Brandt J.W."/>
            <person name="Oliver K.M."/>
            <person name="Strand M.R."/>
        </authorList>
    </citation>
    <scope>NUCLEOTIDE SEQUENCE</scope>
    <source>
        <strain evidence="9">A2C</strain>
        <strain evidence="10">ZA17</strain>
    </source>
</reference>
<keyword evidence="2" id="KW-1003">Cell membrane</keyword>
<keyword evidence="4 6" id="KW-1133">Transmembrane helix</keyword>
<keyword evidence="9" id="KW-0238">DNA-binding</keyword>
<evidence type="ECO:0000256" key="6">
    <source>
        <dbReference type="SAM" id="Phobius"/>
    </source>
</evidence>
<evidence type="ECO:0000313" key="10">
    <source>
        <dbReference type="EMBL" id="ATW32935.1"/>
    </source>
</evidence>
<name>A0A2D3T5A5_9ENTR</name>
<reference evidence="11 12" key="1">
    <citation type="submission" date="2016-10" db="EMBL/GenBank/DDBJ databases">
        <authorList>
            <person name="Chevignon G."/>
        </authorList>
    </citation>
    <scope>NUCLEOTIDE SEQUENCE [LARGE SCALE GENOMIC DNA]</scope>
    <source>
        <strain evidence="12">A2C</strain>
        <strain evidence="11">ZA17</strain>
    </source>
</reference>
<dbReference type="Proteomes" id="UP000230008">
    <property type="component" value="Chromosome"/>
</dbReference>
<dbReference type="GO" id="GO:0003677">
    <property type="term" value="F:DNA binding"/>
    <property type="evidence" value="ECO:0007669"/>
    <property type="project" value="UniProtKB-KW"/>
</dbReference>
<reference evidence="8" key="2">
    <citation type="submission" date="2017-08" db="EMBL/GenBank/DDBJ databases">
        <title>Genome sequence of Candidatus Hamiltonella defensa from Acyrthosiphon pisum strain MI47.</title>
        <authorList>
            <person name="Patel V.A."/>
            <person name="Chevignon G."/>
            <person name="Russell J.A."/>
            <person name="Oliver K.M."/>
        </authorList>
    </citation>
    <scope>NUCLEOTIDE SEQUENCE</scope>
    <source>
        <strain evidence="8">MI47</strain>
    </source>
</reference>
<evidence type="ECO:0000256" key="4">
    <source>
        <dbReference type="ARBA" id="ARBA00022989"/>
    </source>
</evidence>
<evidence type="ECO:0000256" key="1">
    <source>
        <dbReference type="ARBA" id="ARBA00004651"/>
    </source>
</evidence>
<dbReference type="EMBL" id="CP022932">
    <property type="protein sequence ID" value="ASV32804.1"/>
    <property type="molecule type" value="Genomic_DNA"/>
</dbReference>
<dbReference type="EMBL" id="CP017606">
    <property type="protein sequence ID" value="ATW28999.1"/>
    <property type="molecule type" value="Genomic_DNA"/>
</dbReference>
<evidence type="ECO:0000259" key="7">
    <source>
        <dbReference type="Pfam" id="PF13491"/>
    </source>
</evidence>
<comment type="subcellular location">
    <subcellularLocation>
        <location evidence="1">Cell membrane</location>
        <topology evidence="1">Multi-pass membrane protein</topology>
    </subcellularLocation>
</comment>
<dbReference type="AlphaFoldDB" id="A0A2D3T5A5"/>
<evidence type="ECO:0000313" key="11">
    <source>
        <dbReference type="Proteomes" id="UP000229055"/>
    </source>
</evidence>
<sequence length="201" mass="23060">MDQEKNNIKENTLFIKKKGFESVLAILCIFATYLMLILFSFDPSDPSWFQTAWHDSVHNPGGHVGAYIAGLLFFIFGLCAYALSPVIFLFCGTIFYENKNKKSKNYFRLSFRLMGSILLIFASCSLITPSFNDFYYFLSGGLLGYVVNHEMLFHFNHLTITMLFLLIWALGATLLTGYSWLLLAEKIGVYTIRLVFFIRTL</sequence>
<feature type="transmembrane region" description="Helical" evidence="6">
    <location>
        <begin position="66"/>
        <end position="96"/>
    </location>
</feature>
<keyword evidence="3 6" id="KW-0812">Transmembrane</keyword>
<feature type="transmembrane region" description="Helical" evidence="6">
    <location>
        <begin position="117"/>
        <end position="138"/>
    </location>
</feature>
<organism evidence="9 12">
    <name type="scientific">Candidatus Williamhamiltonella defendens</name>
    <dbReference type="NCBI Taxonomy" id="138072"/>
    <lineage>
        <taxon>Bacteria</taxon>
        <taxon>Pseudomonadati</taxon>
        <taxon>Pseudomonadota</taxon>
        <taxon>Gammaproteobacteria</taxon>
        <taxon>Enterobacterales</taxon>
        <taxon>Enterobacteriaceae</taxon>
        <taxon>aphid secondary symbionts</taxon>
        <taxon>Candidatus Williamhamiltonella</taxon>
    </lineage>
</organism>
<dbReference type="EMBL" id="CP017613">
    <property type="protein sequence ID" value="ATW32935.1"/>
    <property type="molecule type" value="Genomic_DNA"/>
</dbReference>
<evidence type="ECO:0000313" key="9">
    <source>
        <dbReference type="EMBL" id="ATW28999.1"/>
    </source>
</evidence>
<dbReference type="Proteomes" id="UP000229055">
    <property type="component" value="Chromosome"/>
</dbReference>
<accession>A0A2D3T5A5</accession>
<feature type="transmembrane region" description="Helical" evidence="6">
    <location>
        <begin position="20"/>
        <end position="41"/>
    </location>
</feature>
<dbReference type="OMA" id="FIMIGKM"/>
<dbReference type="RefSeq" id="WP_012737759.1">
    <property type="nucleotide sequence ID" value="NZ_CADIJH010000005.1"/>
</dbReference>
<evidence type="ECO:0000313" key="8">
    <source>
        <dbReference type="EMBL" id="ASV32804.1"/>
    </source>
</evidence>